<keyword evidence="7" id="KW-0597">Phosphoprotein</keyword>
<evidence type="ECO:0000256" key="11">
    <source>
        <dbReference type="ARBA" id="ARBA00022801"/>
    </source>
</evidence>
<dbReference type="Proteomes" id="UP001148018">
    <property type="component" value="Unassembled WGS sequence"/>
</dbReference>
<sequence>METTAVGKDKFFIVTRGKSWKGFCRGCIGRVEEELSDGELLSVMYSGSSSSSPGGPSIVKEVDTYHLTRHQAQLLLFVSVPSKRLELLRNPQLFAAICELSRDDIVVVKHKKEQLPALVKTLMKVGRKENAEDLLMIGFEVEFLEHEQSSSTKKLTSVPLFSAAEIVQVVPDYTVPNGLLRTESHPGGVSKKAVSRINSRSLNMNSLRGARQSIDLPGHSSMAASAPPLEVGSTVEVKSNTGLTVYGVIRWTGVPVGKTGEWAGVELDYDVRNCLDGVHEGQRYFTCPLGRALFVPLSMCSPDQRFHHSLSRKKTHKTVDLPPDITLDDSGEDAAPVSESQALSLLVGRMRGIQGHFNSCYLDATLFSLFCSSTVLDSSWQKPDDPEEFISILLQKVLCIPPLIQLRSNMEMGQGAYTYQIILEKEQVGRVPTVQQLLDASLLSCDLKFEEMPRFGKKYKMFPHIIPSIQLDLTDILHNAPRECFICGQLATSECVQCLQDRKLQPGKIKQYCSVCSTQVHAHPSRRGHCPRALESPSGAPASRHTMELFAVLCIQTSHYVSFVKYGPDPHSWLFFDSMADRCGDDQSGYNIPEVRACPQLGDFLSQAEEQVAAADPSRAGEPVRRLLCDAYMFLYQSASPSLRRENGLPLDQHSTEGGGSEGTIDCEPRANDSHKHKEKYKEHKHKDHKKDKEREKSKHANSDHKDSSDKKHKDKDKMKHKDANTDKNKDKHRDKEKRKEVRPL</sequence>
<feature type="domain" description="CAP-Gly" evidence="16">
    <location>
        <begin position="253"/>
        <end position="296"/>
    </location>
</feature>
<dbReference type="InterPro" id="IPR038765">
    <property type="entry name" value="Papain-like_cys_pep_sf"/>
</dbReference>
<accession>A0A9Q0EBM5</accession>
<feature type="domain" description="USP" evidence="15">
    <location>
        <begin position="351"/>
        <end position="639"/>
    </location>
</feature>
<evidence type="ECO:0000259" key="15">
    <source>
        <dbReference type="PROSITE" id="PS50235"/>
    </source>
</evidence>
<reference evidence="17" key="1">
    <citation type="submission" date="2022-07" db="EMBL/GenBank/DDBJ databases">
        <title>Chromosome-level genome of Muraenolepis orangiensis.</title>
        <authorList>
            <person name="Kim J."/>
        </authorList>
    </citation>
    <scope>NUCLEOTIDE SEQUENCE</scope>
    <source>
        <strain evidence="17">KU_S4_2022</strain>
        <tissue evidence="17">Muscle</tissue>
    </source>
</reference>
<organism evidence="17 18">
    <name type="scientific">Muraenolepis orangiensis</name>
    <name type="common">Patagonian moray cod</name>
    <dbReference type="NCBI Taxonomy" id="630683"/>
    <lineage>
        <taxon>Eukaryota</taxon>
        <taxon>Metazoa</taxon>
        <taxon>Chordata</taxon>
        <taxon>Craniata</taxon>
        <taxon>Vertebrata</taxon>
        <taxon>Euteleostomi</taxon>
        <taxon>Actinopterygii</taxon>
        <taxon>Neopterygii</taxon>
        <taxon>Teleostei</taxon>
        <taxon>Neoteleostei</taxon>
        <taxon>Acanthomorphata</taxon>
        <taxon>Zeiogadaria</taxon>
        <taxon>Gadariae</taxon>
        <taxon>Gadiformes</taxon>
        <taxon>Muraenolepidoidei</taxon>
        <taxon>Muraenolepididae</taxon>
        <taxon>Muraenolepis</taxon>
    </lineage>
</organism>
<evidence type="ECO:0000256" key="3">
    <source>
        <dbReference type="ARBA" id="ARBA00004556"/>
    </source>
</evidence>
<keyword evidence="9" id="KW-0479">Metal-binding</keyword>
<evidence type="ECO:0000256" key="8">
    <source>
        <dbReference type="ARBA" id="ARBA00022670"/>
    </source>
</evidence>
<comment type="similarity">
    <text evidence="4">Belongs to the peptidase C19 family.</text>
</comment>
<dbReference type="EC" id="3.4.19.12" evidence="5"/>
<name>A0A9Q0EBM5_9TELE</name>
<comment type="catalytic activity">
    <reaction evidence="1">
        <text>Thiol-dependent hydrolysis of ester, thioester, amide, peptide and isopeptide bonds formed by the C-terminal Gly of ubiquitin (a 76-residue protein attached to proteins as an intracellular targeting signal).</text>
        <dbReference type="EC" id="3.4.19.12"/>
    </reaction>
</comment>
<dbReference type="InterPro" id="IPR028889">
    <property type="entry name" value="USP"/>
</dbReference>
<evidence type="ECO:0000256" key="9">
    <source>
        <dbReference type="ARBA" id="ARBA00022723"/>
    </source>
</evidence>
<dbReference type="GO" id="GO:0046872">
    <property type="term" value="F:metal ion binding"/>
    <property type="evidence" value="ECO:0007669"/>
    <property type="project" value="UniProtKB-KW"/>
</dbReference>
<dbReference type="SUPFAM" id="SSF54001">
    <property type="entry name" value="Cysteine proteinases"/>
    <property type="match status" value="1"/>
</dbReference>
<dbReference type="PROSITE" id="PS50245">
    <property type="entry name" value="CAP_GLY_2"/>
    <property type="match status" value="1"/>
</dbReference>
<keyword evidence="11" id="KW-0378">Hydrolase</keyword>
<feature type="region of interest" description="Disordered" evidence="14">
    <location>
        <begin position="644"/>
        <end position="745"/>
    </location>
</feature>
<evidence type="ECO:0000313" key="18">
    <source>
        <dbReference type="Proteomes" id="UP001148018"/>
    </source>
</evidence>
<evidence type="ECO:0000313" key="17">
    <source>
        <dbReference type="EMBL" id="KAJ3602628.1"/>
    </source>
</evidence>
<proteinExistence type="inferred from homology"/>
<evidence type="ECO:0000259" key="16">
    <source>
        <dbReference type="PROSITE" id="PS50245"/>
    </source>
</evidence>
<dbReference type="GO" id="GO:0004843">
    <property type="term" value="F:cysteine-type deubiquitinase activity"/>
    <property type="evidence" value="ECO:0007669"/>
    <property type="project" value="UniProtKB-EC"/>
</dbReference>
<evidence type="ECO:0000256" key="14">
    <source>
        <dbReference type="SAM" id="MobiDB-lite"/>
    </source>
</evidence>
<evidence type="ECO:0000256" key="13">
    <source>
        <dbReference type="ARBA" id="ARBA00022833"/>
    </source>
</evidence>
<evidence type="ECO:0000256" key="6">
    <source>
        <dbReference type="ARBA" id="ARBA00022490"/>
    </source>
</evidence>
<dbReference type="EMBL" id="JANIIK010000046">
    <property type="protein sequence ID" value="KAJ3602628.1"/>
    <property type="molecule type" value="Genomic_DNA"/>
</dbReference>
<keyword evidence="18" id="KW-1185">Reference proteome</keyword>
<feature type="compositionally biased region" description="Basic and acidic residues" evidence="14">
    <location>
        <begin position="691"/>
        <end position="745"/>
    </location>
</feature>
<protein>
    <recommendedName>
        <fullName evidence="5">ubiquitinyl hydrolase 1</fullName>
        <ecNumber evidence="5">3.4.19.12</ecNumber>
    </recommendedName>
</protein>
<gene>
    <name evidence="17" type="ORF">NHX12_030377</name>
</gene>
<evidence type="ECO:0000256" key="10">
    <source>
        <dbReference type="ARBA" id="ARBA00022786"/>
    </source>
</evidence>
<dbReference type="SMART" id="SM01052">
    <property type="entry name" value="CAP_GLY"/>
    <property type="match status" value="1"/>
</dbReference>
<keyword evidence="10" id="KW-0833">Ubl conjugation pathway</keyword>
<dbReference type="InterPro" id="IPR036859">
    <property type="entry name" value="CAP-Gly_dom_sf"/>
</dbReference>
<dbReference type="Pfam" id="PF01302">
    <property type="entry name" value="CAP_GLY"/>
    <property type="match status" value="1"/>
</dbReference>
<feature type="compositionally biased region" description="Basic and acidic residues" evidence="14">
    <location>
        <begin position="667"/>
        <end position="682"/>
    </location>
</feature>
<dbReference type="PANTHER" id="PTHR11830">
    <property type="entry name" value="40S RIBOSOMAL PROTEIN S3A"/>
    <property type="match status" value="1"/>
</dbReference>
<dbReference type="OrthoDB" id="6287070at2759"/>
<evidence type="ECO:0000256" key="5">
    <source>
        <dbReference type="ARBA" id="ARBA00012759"/>
    </source>
</evidence>
<dbReference type="GO" id="GO:0048471">
    <property type="term" value="C:perinuclear region of cytoplasm"/>
    <property type="evidence" value="ECO:0007669"/>
    <property type="project" value="UniProtKB-SubCell"/>
</dbReference>
<keyword evidence="13" id="KW-0862">Zinc</keyword>
<keyword evidence="12" id="KW-0788">Thiol protease</keyword>
<dbReference type="GO" id="GO:0005813">
    <property type="term" value="C:centrosome"/>
    <property type="evidence" value="ECO:0007669"/>
    <property type="project" value="UniProtKB-SubCell"/>
</dbReference>
<dbReference type="GO" id="GO:0006508">
    <property type="term" value="P:proteolysis"/>
    <property type="evidence" value="ECO:0007669"/>
    <property type="project" value="UniProtKB-KW"/>
</dbReference>
<keyword evidence="8" id="KW-0645">Protease</keyword>
<dbReference type="AlphaFoldDB" id="A0A9Q0EBM5"/>
<evidence type="ECO:0000256" key="1">
    <source>
        <dbReference type="ARBA" id="ARBA00000707"/>
    </source>
</evidence>
<evidence type="ECO:0000256" key="12">
    <source>
        <dbReference type="ARBA" id="ARBA00022807"/>
    </source>
</evidence>
<comment type="subcellular location">
    <subcellularLocation>
        <location evidence="2">Cytoplasm</location>
        <location evidence="2">Cytoskeleton</location>
        <location evidence="2">Microtubule organizing center</location>
        <location evidence="2">Centrosome</location>
    </subcellularLocation>
    <subcellularLocation>
        <location evidence="3">Cytoplasm</location>
        <location evidence="3">Perinuclear region</location>
    </subcellularLocation>
</comment>
<dbReference type="Gene3D" id="2.30.30.190">
    <property type="entry name" value="CAP Gly-rich-like domain"/>
    <property type="match status" value="1"/>
</dbReference>
<dbReference type="InterPro" id="IPR000938">
    <property type="entry name" value="CAP-Gly_domain"/>
</dbReference>
<evidence type="ECO:0000256" key="7">
    <source>
        <dbReference type="ARBA" id="ARBA00022553"/>
    </source>
</evidence>
<dbReference type="Gene3D" id="3.90.70.10">
    <property type="entry name" value="Cysteine proteinases"/>
    <property type="match status" value="2"/>
</dbReference>
<dbReference type="PROSITE" id="PS50235">
    <property type="entry name" value="USP_3"/>
    <property type="match status" value="1"/>
</dbReference>
<evidence type="ECO:0000256" key="4">
    <source>
        <dbReference type="ARBA" id="ARBA00009085"/>
    </source>
</evidence>
<comment type="caution">
    <text evidence="17">The sequence shown here is derived from an EMBL/GenBank/DDBJ whole genome shotgun (WGS) entry which is preliminary data.</text>
</comment>
<evidence type="ECO:0000256" key="2">
    <source>
        <dbReference type="ARBA" id="ARBA00004300"/>
    </source>
</evidence>
<keyword evidence="6" id="KW-0963">Cytoplasm</keyword>
<dbReference type="SUPFAM" id="SSF74924">
    <property type="entry name" value="Cap-Gly domain"/>
    <property type="match status" value="1"/>
</dbReference>